<evidence type="ECO:0000256" key="5">
    <source>
        <dbReference type="ARBA" id="ARBA00023277"/>
    </source>
</evidence>
<dbReference type="SFLD" id="SFLDG01129">
    <property type="entry name" value="C1.5:_HAD__Beta-PGM__Phosphata"/>
    <property type="match status" value="1"/>
</dbReference>
<keyword evidence="4" id="KW-0460">Magnesium</keyword>
<evidence type="ECO:0000256" key="1">
    <source>
        <dbReference type="ARBA" id="ARBA00001946"/>
    </source>
</evidence>
<protein>
    <submittedName>
        <fullName evidence="6">HAD family phosphatase</fullName>
    </submittedName>
</protein>
<evidence type="ECO:0000256" key="2">
    <source>
        <dbReference type="ARBA" id="ARBA00006171"/>
    </source>
</evidence>
<keyword evidence="5" id="KW-0119">Carbohydrate metabolism</keyword>
<dbReference type="NCBIfam" id="TIGR01509">
    <property type="entry name" value="HAD-SF-IA-v3"/>
    <property type="match status" value="1"/>
</dbReference>
<dbReference type="EMBL" id="JACXAC010000003">
    <property type="protein sequence ID" value="MBD2722379.1"/>
    <property type="molecule type" value="Genomic_DNA"/>
</dbReference>
<dbReference type="SFLD" id="SFLDG01135">
    <property type="entry name" value="C1.5.6:_HAD__Beta-PGM__Phospha"/>
    <property type="match status" value="1"/>
</dbReference>
<comment type="cofactor">
    <cofactor evidence="1">
        <name>Mg(2+)</name>
        <dbReference type="ChEBI" id="CHEBI:18420"/>
    </cofactor>
</comment>
<dbReference type="InterPro" id="IPR036412">
    <property type="entry name" value="HAD-like_sf"/>
</dbReference>
<organism evidence="6 7">
    <name type="scientific">Hymenobacter armeniacus</name>
    <dbReference type="NCBI Taxonomy" id="2771358"/>
    <lineage>
        <taxon>Bacteria</taxon>
        <taxon>Pseudomonadati</taxon>
        <taxon>Bacteroidota</taxon>
        <taxon>Cytophagia</taxon>
        <taxon>Cytophagales</taxon>
        <taxon>Hymenobacteraceae</taxon>
        <taxon>Hymenobacter</taxon>
    </lineage>
</organism>
<dbReference type="InterPro" id="IPR023214">
    <property type="entry name" value="HAD_sf"/>
</dbReference>
<dbReference type="Proteomes" id="UP000606003">
    <property type="component" value="Unassembled WGS sequence"/>
</dbReference>
<dbReference type="PANTHER" id="PTHR46193">
    <property type="entry name" value="6-PHOSPHOGLUCONATE PHOSPHATASE"/>
    <property type="match status" value="1"/>
</dbReference>
<gene>
    <name evidence="6" type="ORF">IC234_09595</name>
</gene>
<name>A0ABR8JXD0_9BACT</name>
<dbReference type="CDD" id="cd07505">
    <property type="entry name" value="HAD_BPGM-like"/>
    <property type="match status" value="1"/>
</dbReference>
<dbReference type="Gene3D" id="3.40.50.1000">
    <property type="entry name" value="HAD superfamily/HAD-like"/>
    <property type="match status" value="1"/>
</dbReference>
<evidence type="ECO:0000256" key="3">
    <source>
        <dbReference type="ARBA" id="ARBA00022723"/>
    </source>
</evidence>
<dbReference type="PANTHER" id="PTHR46193:SF18">
    <property type="entry name" value="HEXITOL PHOSPHATASE B"/>
    <property type="match status" value="1"/>
</dbReference>
<evidence type="ECO:0000313" key="6">
    <source>
        <dbReference type="EMBL" id="MBD2722379.1"/>
    </source>
</evidence>
<accession>A0ABR8JXD0</accession>
<dbReference type="SFLD" id="SFLDS00003">
    <property type="entry name" value="Haloacid_Dehalogenase"/>
    <property type="match status" value="1"/>
</dbReference>
<dbReference type="InterPro" id="IPR051600">
    <property type="entry name" value="Beta-PGM-like"/>
</dbReference>
<sequence>MKAFIFDLNGTMIHDMDFHTRAWRHLFNHDLGGNFTHAEVKPQMYGKNQEVLVRVFGPDRFTAEEMDRLSLEKERRYQQEYLPSLALLPGLAEFLEAAHQRGIPMAIGSAAIPFNIDFVLDNLHIRHYFRAIVSADDVVLSKPHPETFLKAAAQLGVAPADCLVFEDVPKGAEAAHNAGMQAVVLTTTHEVEEFAALPNVLHFAPDFTDEFVRGLVGDNGARER</sequence>
<proteinExistence type="inferred from homology"/>
<dbReference type="PRINTS" id="PR00413">
    <property type="entry name" value="HADHALOGNASE"/>
</dbReference>
<keyword evidence="7" id="KW-1185">Reference proteome</keyword>
<dbReference type="RefSeq" id="WP_190923894.1">
    <property type="nucleotide sequence ID" value="NZ_JACXAC010000003.1"/>
</dbReference>
<dbReference type="InterPro" id="IPR006439">
    <property type="entry name" value="HAD-SF_hydro_IA"/>
</dbReference>
<keyword evidence="3" id="KW-0479">Metal-binding</keyword>
<reference evidence="6 7" key="1">
    <citation type="submission" date="2020-09" db="EMBL/GenBank/DDBJ databases">
        <authorList>
            <person name="Kim M.K."/>
        </authorList>
    </citation>
    <scope>NUCLEOTIDE SEQUENCE [LARGE SCALE GENOMIC DNA]</scope>
    <source>
        <strain evidence="6 7">BT189</strain>
    </source>
</reference>
<dbReference type="InterPro" id="IPR023198">
    <property type="entry name" value="PGP-like_dom2"/>
</dbReference>
<comment type="caution">
    <text evidence="6">The sequence shown here is derived from an EMBL/GenBank/DDBJ whole genome shotgun (WGS) entry which is preliminary data.</text>
</comment>
<dbReference type="Pfam" id="PF00702">
    <property type="entry name" value="Hydrolase"/>
    <property type="match status" value="1"/>
</dbReference>
<comment type="similarity">
    <text evidence="2">Belongs to the HAD-like hydrolase superfamily. CbbY/CbbZ/Gph/YieH family.</text>
</comment>
<evidence type="ECO:0000256" key="4">
    <source>
        <dbReference type="ARBA" id="ARBA00022842"/>
    </source>
</evidence>
<dbReference type="Gene3D" id="1.10.150.240">
    <property type="entry name" value="Putative phosphatase, domain 2"/>
    <property type="match status" value="1"/>
</dbReference>
<dbReference type="SUPFAM" id="SSF56784">
    <property type="entry name" value="HAD-like"/>
    <property type="match status" value="1"/>
</dbReference>
<evidence type="ECO:0000313" key="7">
    <source>
        <dbReference type="Proteomes" id="UP000606003"/>
    </source>
</evidence>